<protein>
    <submittedName>
        <fullName evidence="3">Uncharacterized protein</fullName>
    </submittedName>
</protein>
<accession>A0ABR3AG83</accession>
<comment type="caution">
    <text evidence="3">The sequence shown here is derived from an EMBL/GenBank/DDBJ whole genome shotgun (WGS) entry which is preliminary data.</text>
</comment>
<dbReference type="EMBL" id="JBCLYO010000059">
    <property type="protein sequence ID" value="KAL0073629.1"/>
    <property type="molecule type" value="Genomic_DNA"/>
</dbReference>
<dbReference type="Proteomes" id="UP001448207">
    <property type="component" value="Unassembled WGS sequence"/>
</dbReference>
<sequence>MFSSILSILPKKSRVANILVKVDNLSKQEHKKKEKQSADEKYGETLFIDEKSDDVLLLFAINGDGILVLNDLLLKYHTKKDSKLACNYNKLLLVISEAEFGIFCSLHDFYLSKN</sequence>
<keyword evidence="4" id="KW-1185">Reference proteome</keyword>
<evidence type="ECO:0000313" key="2">
    <source>
        <dbReference type="EMBL" id="KAL0073628.1"/>
    </source>
</evidence>
<evidence type="ECO:0000313" key="4">
    <source>
        <dbReference type="Proteomes" id="UP001448207"/>
    </source>
</evidence>
<evidence type="ECO:0000313" key="1">
    <source>
        <dbReference type="EMBL" id="KAL0073626.1"/>
    </source>
</evidence>
<dbReference type="EMBL" id="JBCLYO010000059">
    <property type="protein sequence ID" value="KAL0073626.1"/>
    <property type="molecule type" value="Genomic_DNA"/>
</dbReference>
<organism evidence="3 4">
    <name type="scientific">Phycomyces blakesleeanus</name>
    <dbReference type="NCBI Taxonomy" id="4837"/>
    <lineage>
        <taxon>Eukaryota</taxon>
        <taxon>Fungi</taxon>
        <taxon>Fungi incertae sedis</taxon>
        <taxon>Mucoromycota</taxon>
        <taxon>Mucoromycotina</taxon>
        <taxon>Mucoromycetes</taxon>
        <taxon>Mucorales</taxon>
        <taxon>Phycomycetaceae</taxon>
        <taxon>Phycomyces</taxon>
    </lineage>
</organism>
<evidence type="ECO:0000313" key="3">
    <source>
        <dbReference type="EMBL" id="KAL0073629.1"/>
    </source>
</evidence>
<proteinExistence type="predicted"/>
<name>A0ABR3AG83_PHYBL</name>
<dbReference type="EMBL" id="JBCLYO010000059">
    <property type="protein sequence ID" value="KAL0073628.1"/>
    <property type="molecule type" value="Genomic_DNA"/>
</dbReference>
<gene>
    <name evidence="1" type="ORF">J3Q64DRAFT_1704801</name>
    <name evidence="2" type="ORF">J3Q64DRAFT_1704803</name>
    <name evidence="3" type="ORF">J3Q64DRAFT_1704805</name>
</gene>
<reference evidence="3 4" key="1">
    <citation type="submission" date="2024-04" db="EMBL/GenBank/DDBJ databases">
        <title>Symmetric and asymmetric DNA N6-adenine methylation regulates different biological responses in Mucorales.</title>
        <authorList>
            <consortium name="Lawrence Berkeley National Laboratory"/>
            <person name="Lax C."/>
            <person name="Mondo S.J."/>
            <person name="Osorio-Concepcion M."/>
            <person name="Muszewska A."/>
            <person name="Corrochano-Luque M."/>
            <person name="Gutierrez G."/>
            <person name="Riley R."/>
            <person name="Lipzen A."/>
            <person name="Guo J."/>
            <person name="Hundley H."/>
            <person name="Amirebrahimi M."/>
            <person name="Ng V."/>
            <person name="Lorenzo-Gutierrez D."/>
            <person name="Binder U."/>
            <person name="Yang J."/>
            <person name="Song Y."/>
            <person name="Canovas D."/>
            <person name="Navarro E."/>
            <person name="Freitag M."/>
            <person name="Gabaldon T."/>
            <person name="Grigoriev I.V."/>
            <person name="Corrochano L.M."/>
            <person name="Nicolas F.E."/>
            <person name="Garre V."/>
        </authorList>
    </citation>
    <scope>NUCLEOTIDE SEQUENCE [LARGE SCALE GENOMIC DNA]</scope>
    <source>
        <strain evidence="3 4">L51</strain>
    </source>
</reference>